<reference evidence="11" key="1">
    <citation type="submission" date="2010-08" db="EMBL/GenBank/DDBJ databases">
        <title>Genome sequence of Parvularcula bermudensis HTCC2503.</title>
        <authorList>
            <person name="Kang D.-M."/>
            <person name="Oh H.-M."/>
            <person name="Cho J.-C."/>
        </authorList>
    </citation>
    <scope>NUCLEOTIDE SEQUENCE [LARGE SCALE GENOMIC DNA]</scope>
    <source>
        <strain evidence="11">ATCC BAA-594 / HTCC2503 / KCTC 12087</strain>
    </source>
</reference>
<keyword evidence="6 7" id="KW-0030">Aminoacyl-tRNA synthetase</keyword>
<dbReference type="STRING" id="314260.PB2503_03187"/>
<evidence type="ECO:0000256" key="5">
    <source>
        <dbReference type="ARBA" id="ARBA00022840"/>
    </source>
</evidence>
<evidence type="ECO:0000256" key="6">
    <source>
        <dbReference type="ARBA" id="ARBA00023146"/>
    </source>
</evidence>
<dbReference type="HOGENOM" id="CLU_015768_0_3_5"/>
<dbReference type="PANTHER" id="PTHR43311:SF1">
    <property type="entry name" value="GLUTAMYL-Q TRNA(ASP) SYNTHETASE"/>
    <property type="match status" value="1"/>
</dbReference>
<keyword evidence="3 7" id="KW-0547">Nucleotide-binding</keyword>
<dbReference type="NCBIfam" id="NF004315">
    <property type="entry name" value="PRK05710.1-4"/>
    <property type="match status" value="1"/>
</dbReference>
<accession>E0TD55</accession>
<sequence>MSPAQLEASTSQPKGEKTVTKMRTRFAPSPTGYLHLGHAFSALLAHRTALSLGGTCLLRIEDIDHTRCRPVFESAIFEDLAWLGMTWPQPVVRQSSRLAHYDEALAGLLDRGLVYRCFRSRADLAEAASAPHGPIGPVLRAGPLPPRQERALLDAKEPFAWRLWSDEVRAYLGAELSHLSATAWTPAGMHHIPVDLAAVGDVVLGRKDLGTSYHLASVIDDIDQTVSHVIRGEDLAPIAGLHRLLYRLFEAAAPVYYHHPLILGPQGKRLAKRDQAETLRAYRERGVTPDRLKARLGLDTTVLPFSNGLSQTRPQDR</sequence>
<evidence type="ECO:0000259" key="9">
    <source>
        <dbReference type="Pfam" id="PF00749"/>
    </source>
</evidence>
<dbReference type="GO" id="GO:0006424">
    <property type="term" value="P:glutamyl-tRNA aminoacylation"/>
    <property type="evidence" value="ECO:0007669"/>
    <property type="project" value="TreeGrafter"/>
</dbReference>
<keyword evidence="11" id="KW-1185">Reference proteome</keyword>
<dbReference type="GO" id="GO:0004818">
    <property type="term" value="F:glutamate-tRNA ligase activity"/>
    <property type="evidence" value="ECO:0007669"/>
    <property type="project" value="TreeGrafter"/>
</dbReference>
<dbReference type="AlphaFoldDB" id="E0TD55"/>
<keyword evidence="4" id="KW-0862">Zinc</keyword>
<protein>
    <submittedName>
        <fullName evidence="10">Glutaminyl-tRNA synthetase, putative</fullName>
    </submittedName>
</protein>
<evidence type="ECO:0000313" key="10">
    <source>
        <dbReference type="EMBL" id="ADM08714.1"/>
    </source>
</evidence>
<dbReference type="EMBL" id="CP002156">
    <property type="protein sequence ID" value="ADM08714.1"/>
    <property type="molecule type" value="Genomic_DNA"/>
</dbReference>
<dbReference type="Pfam" id="PF00749">
    <property type="entry name" value="tRNA-synt_1c"/>
    <property type="match status" value="1"/>
</dbReference>
<dbReference type="eggNOG" id="COG0008">
    <property type="taxonomic scope" value="Bacteria"/>
</dbReference>
<evidence type="ECO:0000256" key="1">
    <source>
        <dbReference type="ARBA" id="ARBA00022598"/>
    </source>
</evidence>
<dbReference type="InterPro" id="IPR020058">
    <property type="entry name" value="Glu/Gln-tRNA-synth_Ib_cat-dom"/>
</dbReference>
<evidence type="ECO:0000256" key="7">
    <source>
        <dbReference type="RuleBase" id="RU363037"/>
    </source>
</evidence>
<evidence type="ECO:0000256" key="4">
    <source>
        <dbReference type="ARBA" id="ARBA00022833"/>
    </source>
</evidence>
<dbReference type="Proteomes" id="UP000001302">
    <property type="component" value="Chromosome"/>
</dbReference>
<reference evidence="10 11" key="2">
    <citation type="journal article" date="2011" name="J. Bacteriol.">
        <title>Complete genome sequence of strain HTCC2503T of Parvularcula bermudensis, the type species of the order "Parvularculales" in the class Alphaproteobacteria.</title>
        <authorList>
            <person name="Oh H.M."/>
            <person name="Kang I."/>
            <person name="Vergin K.L."/>
            <person name="Kang D."/>
            <person name="Rhee K.H."/>
            <person name="Giovannoni S.J."/>
            <person name="Cho J.C."/>
        </authorList>
    </citation>
    <scope>NUCLEOTIDE SEQUENCE [LARGE SCALE GENOMIC DNA]</scope>
    <source>
        <strain evidence="11">ATCC BAA-594 / HTCC2503 / KCTC 12087</strain>
    </source>
</reference>
<dbReference type="Gene3D" id="3.40.50.620">
    <property type="entry name" value="HUPs"/>
    <property type="match status" value="1"/>
</dbReference>
<dbReference type="InterPro" id="IPR001412">
    <property type="entry name" value="aa-tRNA-synth_I_CS"/>
</dbReference>
<organism evidence="10 11">
    <name type="scientific">Parvularcula bermudensis (strain ATCC BAA-594 / HTCC2503 / KCTC 12087)</name>
    <dbReference type="NCBI Taxonomy" id="314260"/>
    <lineage>
        <taxon>Bacteria</taxon>
        <taxon>Pseudomonadati</taxon>
        <taxon>Pseudomonadota</taxon>
        <taxon>Alphaproteobacteria</taxon>
        <taxon>Parvularculales</taxon>
        <taxon>Parvularculaceae</taxon>
        <taxon>Parvularcula</taxon>
    </lineage>
</organism>
<evidence type="ECO:0000256" key="2">
    <source>
        <dbReference type="ARBA" id="ARBA00022723"/>
    </source>
</evidence>
<proteinExistence type="inferred from homology"/>
<dbReference type="GO" id="GO:0005829">
    <property type="term" value="C:cytosol"/>
    <property type="evidence" value="ECO:0007669"/>
    <property type="project" value="TreeGrafter"/>
</dbReference>
<evidence type="ECO:0000256" key="8">
    <source>
        <dbReference type="SAM" id="MobiDB-lite"/>
    </source>
</evidence>
<dbReference type="PRINTS" id="PR00987">
    <property type="entry name" value="TRNASYNTHGLU"/>
</dbReference>
<keyword evidence="5 7" id="KW-0067">ATP-binding</keyword>
<dbReference type="KEGG" id="pbr:PB2503_03187"/>
<keyword evidence="1 7" id="KW-0436">Ligase</keyword>
<evidence type="ECO:0000313" key="11">
    <source>
        <dbReference type="Proteomes" id="UP000001302"/>
    </source>
</evidence>
<dbReference type="InterPro" id="IPR049940">
    <property type="entry name" value="GluQ/Sye"/>
</dbReference>
<dbReference type="InterPro" id="IPR000924">
    <property type="entry name" value="Glu/Gln-tRNA-synth"/>
</dbReference>
<keyword evidence="2" id="KW-0479">Metal-binding</keyword>
<dbReference type="SUPFAM" id="SSF52374">
    <property type="entry name" value="Nucleotidylyl transferase"/>
    <property type="match status" value="1"/>
</dbReference>
<feature type="domain" description="Glutamyl/glutaminyl-tRNA synthetase class Ib catalytic" evidence="9">
    <location>
        <begin position="21"/>
        <end position="292"/>
    </location>
</feature>
<evidence type="ECO:0000256" key="3">
    <source>
        <dbReference type="ARBA" id="ARBA00022741"/>
    </source>
</evidence>
<feature type="region of interest" description="Disordered" evidence="8">
    <location>
        <begin position="1"/>
        <end position="20"/>
    </location>
</feature>
<dbReference type="PANTHER" id="PTHR43311">
    <property type="entry name" value="GLUTAMATE--TRNA LIGASE"/>
    <property type="match status" value="1"/>
</dbReference>
<dbReference type="InterPro" id="IPR014729">
    <property type="entry name" value="Rossmann-like_a/b/a_fold"/>
</dbReference>
<dbReference type="GO" id="GO:0005524">
    <property type="term" value="F:ATP binding"/>
    <property type="evidence" value="ECO:0007669"/>
    <property type="project" value="UniProtKB-KW"/>
</dbReference>
<gene>
    <name evidence="10" type="ordered locus">PB2503_03187</name>
</gene>
<keyword evidence="7" id="KW-0648">Protein biosynthesis</keyword>
<name>E0TD55_PARBH</name>
<comment type="similarity">
    <text evidence="7">Belongs to the class-I aminoacyl-tRNA synthetase family.</text>
</comment>
<dbReference type="PROSITE" id="PS00178">
    <property type="entry name" value="AA_TRNA_LIGASE_I"/>
    <property type="match status" value="1"/>
</dbReference>